<comment type="caution">
    <text evidence="3">The sequence shown here is derived from an EMBL/GenBank/DDBJ whole genome shotgun (WGS) entry which is preliminary data.</text>
</comment>
<dbReference type="InterPro" id="IPR050322">
    <property type="entry name" value="Fe-S_cluster_asmbl/transfer"/>
</dbReference>
<dbReference type="InterPro" id="IPR000361">
    <property type="entry name" value="ATAP_core_dom"/>
</dbReference>
<feature type="domain" description="Core" evidence="2">
    <location>
        <begin position="7"/>
        <end position="109"/>
    </location>
</feature>
<dbReference type="OrthoDB" id="9801228at2"/>
<evidence type="ECO:0000313" key="3">
    <source>
        <dbReference type="EMBL" id="GEO80424.1"/>
    </source>
</evidence>
<sequence length="116" mass="12219">MSLPPLLTLTPAAVERITTLMSQAETPVVGVRVGITRKGCSGLSYKVDFAEDGPRALEETVTQDGVTVFVEAGAVMFLIGATMDFKADTLSSSFVFHNPNETARCGCGESFTVNAA</sequence>
<dbReference type="PANTHER" id="PTHR10072">
    <property type="entry name" value="IRON-SULFUR CLUSTER ASSEMBLY PROTEIN"/>
    <property type="match status" value="1"/>
</dbReference>
<dbReference type="GO" id="GO:0051537">
    <property type="term" value="F:2 iron, 2 sulfur cluster binding"/>
    <property type="evidence" value="ECO:0007669"/>
    <property type="project" value="TreeGrafter"/>
</dbReference>
<name>A0A512H4N4_9PROT</name>
<dbReference type="GO" id="GO:0005737">
    <property type="term" value="C:cytoplasm"/>
    <property type="evidence" value="ECO:0007669"/>
    <property type="project" value="TreeGrafter"/>
</dbReference>
<dbReference type="GO" id="GO:0016226">
    <property type="term" value="P:iron-sulfur cluster assembly"/>
    <property type="evidence" value="ECO:0007669"/>
    <property type="project" value="InterPro"/>
</dbReference>
<accession>A0A512H4N4</accession>
<dbReference type="InterPro" id="IPR035903">
    <property type="entry name" value="HesB-like_dom_sf"/>
</dbReference>
<dbReference type="Pfam" id="PF01521">
    <property type="entry name" value="Fe-S_biosyn"/>
    <property type="match status" value="1"/>
</dbReference>
<reference evidence="3 4" key="1">
    <citation type="submission" date="2019-07" db="EMBL/GenBank/DDBJ databases">
        <title>Whole genome shotgun sequence of Rhodospirillum oryzae NBRC 107573.</title>
        <authorList>
            <person name="Hosoyama A."/>
            <person name="Uohara A."/>
            <person name="Ohji S."/>
            <person name="Ichikawa N."/>
        </authorList>
    </citation>
    <scope>NUCLEOTIDE SEQUENCE [LARGE SCALE GENOMIC DNA]</scope>
    <source>
        <strain evidence="3 4">NBRC 107573</strain>
    </source>
</reference>
<dbReference type="Gene3D" id="2.60.300.12">
    <property type="entry name" value="HesB-like domain"/>
    <property type="match status" value="1"/>
</dbReference>
<dbReference type="SUPFAM" id="SSF89360">
    <property type="entry name" value="HesB-like domain"/>
    <property type="match status" value="1"/>
</dbReference>
<protein>
    <recommendedName>
        <fullName evidence="2">Core domain-containing protein</fullName>
    </recommendedName>
</protein>
<organism evidence="3 4">
    <name type="scientific">Pararhodospirillum oryzae</name>
    <dbReference type="NCBI Taxonomy" id="478448"/>
    <lineage>
        <taxon>Bacteria</taxon>
        <taxon>Pseudomonadati</taxon>
        <taxon>Pseudomonadota</taxon>
        <taxon>Alphaproteobacteria</taxon>
        <taxon>Rhodospirillales</taxon>
        <taxon>Rhodospirillaceae</taxon>
        <taxon>Pararhodospirillum</taxon>
    </lineage>
</organism>
<dbReference type="InterPro" id="IPR017870">
    <property type="entry name" value="FeS_cluster_insertion_CS"/>
</dbReference>
<evidence type="ECO:0000256" key="1">
    <source>
        <dbReference type="ARBA" id="ARBA00006718"/>
    </source>
</evidence>
<dbReference type="AlphaFoldDB" id="A0A512H4N4"/>
<proteinExistence type="inferred from homology"/>
<dbReference type="NCBIfam" id="TIGR00049">
    <property type="entry name" value="iron-sulfur cluster assembly accessory protein"/>
    <property type="match status" value="1"/>
</dbReference>
<dbReference type="Proteomes" id="UP000321567">
    <property type="component" value="Unassembled WGS sequence"/>
</dbReference>
<evidence type="ECO:0000313" key="4">
    <source>
        <dbReference type="Proteomes" id="UP000321567"/>
    </source>
</evidence>
<dbReference type="EMBL" id="BJZO01000009">
    <property type="protein sequence ID" value="GEO80424.1"/>
    <property type="molecule type" value="Genomic_DNA"/>
</dbReference>
<comment type="similarity">
    <text evidence="1">Belongs to the HesB/IscA family.</text>
</comment>
<dbReference type="PROSITE" id="PS01152">
    <property type="entry name" value="HESB"/>
    <property type="match status" value="1"/>
</dbReference>
<keyword evidence="4" id="KW-1185">Reference proteome</keyword>
<evidence type="ECO:0000259" key="2">
    <source>
        <dbReference type="Pfam" id="PF01521"/>
    </source>
</evidence>
<dbReference type="InterPro" id="IPR016092">
    <property type="entry name" value="ATAP"/>
</dbReference>
<dbReference type="PANTHER" id="PTHR10072:SF41">
    <property type="entry name" value="IRON-SULFUR CLUSTER ASSEMBLY 1 HOMOLOG, MITOCHONDRIAL"/>
    <property type="match status" value="1"/>
</dbReference>
<dbReference type="RefSeq" id="WP_147162485.1">
    <property type="nucleotide sequence ID" value="NZ_BJZO01000009.1"/>
</dbReference>
<gene>
    <name evidence="3" type="ORF">ROR02_05550</name>
</gene>